<protein>
    <submittedName>
        <fullName evidence="4">Heat-shock protein Hsp20</fullName>
    </submittedName>
</protein>
<feature type="domain" description="SHSP" evidence="3">
    <location>
        <begin position="37"/>
        <end position="147"/>
    </location>
</feature>
<reference evidence="4" key="1">
    <citation type="submission" date="2022-06" db="EMBL/GenBank/DDBJ databases">
        <title>Vallitalea longa sp. nov., an anaerobic bacterium isolated from marine sediment.</title>
        <authorList>
            <person name="Hirano S."/>
            <person name="Terahara T."/>
            <person name="Mori K."/>
            <person name="Hamada M."/>
            <person name="Matsumoto R."/>
            <person name="Kobayashi T."/>
        </authorList>
    </citation>
    <scope>NUCLEOTIDE SEQUENCE</scope>
    <source>
        <strain evidence="4">SH18-1</strain>
    </source>
</reference>
<dbReference type="InterPro" id="IPR031107">
    <property type="entry name" value="Small_HSP"/>
</dbReference>
<sequence length="147" mass="17275">MFGLTPFNTNPIRKSNSLNNDFYDMIDDFFDNSFFPRNLYNDTFKVDVKDADKEYTVEAEMPGINKEDIKLDYNEGRLTISVSNEENVNEEQEHYIHRERKRTSMQRGIFLKDIVPEKITANLKDGVLRVVVPKKEKSQNTFNIEVN</sequence>
<dbReference type="CDD" id="cd06471">
    <property type="entry name" value="ACD_LpsHSP_like"/>
    <property type="match status" value="1"/>
</dbReference>
<dbReference type="Gene3D" id="2.60.40.790">
    <property type="match status" value="1"/>
</dbReference>
<evidence type="ECO:0000313" key="5">
    <source>
        <dbReference type="Proteomes" id="UP001144256"/>
    </source>
</evidence>
<accession>A0A9W5YC16</accession>
<keyword evidence="5" id="KW-1185">Reference proteome</keyword>
<name>A0A9W5YC16_9FIRM</name>
<dbReference type="Pfam" id="PF00011">
    <property type="entry name" value="HSP20"/>
    <property type="match status" value="1"/>
</dbReference>
<evidence type="ECO:0000256" key="2">
    <source>
        <dbReference type="RuleBase" id="RU003616"/>
    </source>
</evidence>
<dbReference type="EMBL" id="BRLB01000005">
    <property type="protein sequence ID" value="GKX29756.1"/>
    <property type="molecule type" value="Genomic_DNA"/>
</dbReference>
<dbReference type="PANTHER" id="PTHR11527">
    <property type="entry name" value="HEAT-SHOCK PROTEIN 20 FAMILY MEMBER"/>
    <property type="match status" value="1"/>
</dbReference>
<comment type="similarity">
    <text evidence="1 2">Belongs to the small heat shock protein (HSP20) family.</text>
</comment>
<comment type="caution">
    <text evidence="4">The sequence shown here is derived from an EMBL/GenBank/DDBJ whole genome shotgun (WGS) entry which is preliminary data.</text>
</comment>
<organism evidence="4 5">
    <name type="scientific">Vallitalea longa</name>
    <dbReference type="NCBI Taxonomy" id="2936439"/>
    <lineage>
        <taxon>Bacteria</taxon>
        <taxon>Bacillati</taxon>
        <taxon>Bacillota</taxon>
        <taxon>Clostridia</taxon>
        <taxon>Lachnospirales</taxon>
        <taxon>Vallitaleaceae</taxon>
        <taxon>Vallitalea</taxon>
    </lineage>
</organism>
<gene>
    <name evidence="4" type="ORF">SH1V18_22360</name>
</gene>
<dbReference type="Proteomes" id="UP001144256">
    <property type="component" value="Unassembled WGS sequence"/>
</dbReference>
<evidence type="ECO:0000256" key="1">
    <source>
        <dbReference type="PROSITE-ProRule" id="PRU00285"/>
    </source>
</evidence>
<dbReference type="InterPro" id="IPR002068">
    <property type="entry name" value="A-crystallin/Hsp20_dom"/>
</dbReference>
<dbReference type="RefSeq" id="WP_281815417.1">
    <property type="nucleotide sequence ID" value="NZ_BRLB01000005.1"/>
</dbReference>
<dbReference type="SUPFAM" id="SSF49764">
    <property type="entry name" value="HSP20-like chaperones"/>
    <property type="match status" value="1"/>
</dbReference>
<proteinExistence type="inferred from homology"/>
<evidence type="ECO:0000313" key="4">
    <source>
        <dbReference type="EMBL" id="GKX29756.1"/>
    </source>
</evidence>
<dbReference type="PROSITE" id="PS01031">
    <property type="entry name" value="SHSP"/>
    <property type="match status" value="1"/>
</dbReference>
<dbReference type="InterPro" id="IPR008978">
    <property type="entry name" value="HSP20-like_chaperone"/>
</dbReference>
<dbReference type="AlphaFoldDB" id="A0A9W5YC16"/>
<evidence type="ECO:0000259" key="3">
    <source>
        <dbReference type="PROSITE" id="PS01031"/>
    </source>
</evidence>